<gene>
    <name evidence="1" type="ORF">EBT44_04960</name>
</gene>
<dbReference type="Proteomes" id="UP000740727">
    <property type="component" value="Unassembled WGS sequence"/>
</dbReference>
<proteinExistence type="predicted"/>
<accession>A0A965GCU8</accession>
<protein>
    <submittedName>
        <fullName evidence="1">Uncharacterized protein</fullName>
    </submittedName>
</protein>
<evidence type="ECO:0000313" key="2">
    <source>
        <dbReference type="Proteomes" id="UP000740727"/>
    </source>
</evidence>
<dbReference type="AlphaFoldDB" id="A0A965GCU8"/>
<comment type="caution">
    <text evidence="1">The sequence shown here is derived from an EMBL/GenBank/DDBJ whole genome shotgun (WGS) entry which is preliminary data.</text>
</comment>
<name>A0A965GCU8_9PROT</name>
<sequence length="63" mass="6873">AKRSGVSTIAHPYDERSYLSLRNGLMAPFRLDGGLQSEPGKVLFRLTGVNATADALPRYDHAN</sequence>
<feature type="non-terminal residue" evidence="1">
    <location>
        <position position="1"/>
    </location>
</feature>
<reference evidence="1" key="1">
    <citation type="submission" date="2018-10" db="EMBL/GenBank/DDBJ databases">
        <title>Iterative Subtractive Binning of Freshwater Chronoseries Metagenomes Recovers Nearly Complete Genomes from over Four Hundred Novel Species.</title>
        <authorList>
            <person name="Rodriguez-R L.M."/>
            <person name="Tsementzi D."/>
            <person name="Luo C."/>
            <person name="Konstantinidis K.T."/>
        </authorList>
    </citation>
    <scope>NUCLEOTIDE SEQUENCE</scope>
    <source>
        <strain evidence="1">WB5_2A_028</strain>
    </source>
</reference>
<evidence type="ECO:0000313" key="1">
    <source>
        <dbReference type="EMBL" id="NBR94170.1"/>
    </source>
</evidence>
<dbReference type="EMBL" id="RFXN01000068">
    <property type="protein sequence ID" value="NBR94170.1"/>
    <property type="molecule type" value="Genomic_DNA"/>
</dbReference>
<organism evidence="1 2">
    <name type="scientific">Candidatus Fonsibacter lacus</name>
    <dbReference type="NCBI Taxonomy" id="2576439"/>
    <lineage>
        <taxon>Bacteria</taxon>
        <taxon>Pseudomonadati</taxon>
        <taxon>Pseudomonadota</taxon>
        <taxon>Alphaproteobacteria</taxon>
        <taxon>Candidatus Pelagibacterales</taxon>
        <taxon>Candidatus Pelagibacterales incertae sedis</taxon>
        <taxon>Candidatus Fonsibacter</taxon>
    </lineage>
</organism>